<dbReference type="InterPro" id="IPR008407">
    <property type="entry name" value="Brnchd-chn_aa_trnsp_AzlD"/>
</dbReference>
<organism evidence="2">
    <name type="scientific">Salinicola endophyticus</name>
    <dbReference type="NCBI Taxonomy" id="1949083"/>
    <lineage>
        <taxon>Bacteria</taxon>
        <taxon>Pseudomonadati</taxon>
        <taxon>Pseudomonadota</taxon>
        <taxon>Gammaproteobacteria</taxon>
        <taxon>Oceanospirillales</taxon>
        <taxon>Halomonadaceae</taxon>
        <taxon>Salinicola</taxon>
    </lineage>
</organism>
<proteinExistence type="predicted"/>
<dbReference type="Pfam" id="PF05437">
    <property type="entry name" value="AzlD"/>
    <property type="match status" value="1"/>
</dbReference>
<gene>
    <name evidence="2" type="ORF">ABV408_06115</name>
</gene>
<evidence type="ECO:0000256" key="1">
    <source>
        <dbReference type="SAM" id="Phobius"/>
    </source>
</evidence>
<accession>A0AB74UAX9</accession>
<sequence length="112" mass="12176">MSIELWLALLAGALGTYLIRLLPLLWMQRRLRHSRERAGTESTPAWLGVLGPMMIAAVLGVSLVPRTLDSSGWYATGLGLLATLLVWRRTRSLGLPVVVGVASFAAVVLLLR</sequence>
<dbReference type="RefSeq" id="WP_353981565.1">
    <property type="nucleotide sequence ID" value="NZ_CP159578.1"/>
</dbReference>
<feature type="transmembrane region" description="Helical" evidence="1">
    <location>
        <begin position="94"/>
        <end position="111"/>
    </location>
</feature>
<feature type="transmembrane region" description="Helical" evidence="1">
    <location>
        <begin position="6"/>
        <end position="26"/>
    </location>
</feature>
<reference evidence="2" key="1">
    <citation type="submission" date="2024-06" db="EMBL/GenBank/DDBJ databases">
        <title>Complete genome of Salinicola endophyticus HNIBRBA4755.</title>
        <authorList>
            <person name="Shin S.Y."/>
            <person name="Kang H."/>
            <person name="Song J."/>
        </authorList>
    </citation>
    <scope>NUCLEOTIDE SEQUENCE</scope>
    <source>
        <strain evidence="2">HNIBRBA4755</strain>
    </source>
</reference>
<keyword evidence="1" id="KW-0472">Membrane</keyword>
<keyword evidence="1" id="KW-0812">Transmembrane</keyword>
<protein>
    <submittedName>
        <fullName evidence="2">AzlD domain-containing protein</fullName>
    </submittedName>
</protein>
<evidence type="ECO:0000313" key="2">
    <source>
        <dbReference type="EMBL" id="XCJ80754.1"/>
    </source>
</evidence>
<dbReference type="AlphaFoldDB" id="A0AB74UAX9"/>
<keyword evidence="1" id="KW-1133">Transmembrane helix</keyword>
<dbReference type="EMBL" id="CP159578">
    <property type="protein sequence ID" value="XCJ80754.1"/>
    <property type="molecule type" value="Genomic_DNA"/>
</dbReference>
<feature type="transmembrane region" description="Helical" evidence="1">
    <location>
        <begin position="46"/>
        <end position="65"/>
    </location>
</feature>
<feature type="transmembrane region" description="Helical" evidence="1">
    <location>
        <begin position="71"/>
        <end position="87"/>
    </location>
</feature>
<name>A0AB74UAX9_9GAMM</name>